<gene>
    <name evidence="1" type="ORF">RUM43_003305</name>
</gene>
<evidence type="ECO:0000313" key="1">
    <source>
        <dbReference type="EMBL" id="KAK6629488.1"/>
    </source>
</evidence>
<accession>A0AAN8PEC2</accession>
<name>A0AAN8PEC2_POLSC</name>
<sequence length="92" mass="10391">MAIERENKTFSLCRRAIEDTSGRLVPKTTRNPAEEEDFKYSSSGAQSSCEEVCEQSNVNQNQGYSFDHPVTSGTLKNMLEGKRKLSQVQRCQ</sequence>
<protein>
    <submittedName>
        <fullName evidence="1">Uncharacterized protein</fullName>
    </submittedName>
</protein>
<dbReference type="EMBL" id="JAWJWE010000036">
    <property type="protein sequence ID" value="KAK6629488.1"/>
    <property type="molecule type" value="Genomic_DNA"/>
</dbReference>
<comment type="caution">
    <text evidence="1">The sequence shown here is derived from an EMBL/GenBank/DDBJ whole genome shotgun (WGS) entry which is preliminary data.</text>
</comment>
<proteinExistence type="predicted"/>
<dbReference type="Proteomes" id="UP001372834">
    <property type="component" value="Unassembled WGS sequence"/>
</dbReference>
<evidence type="ECO:0000313" key="2">
    <source>
        <dbReference type="Proteomes" id="UP001372834"/>
    </source>
</evidence>
<reference evidence="1 2" key="1">
    <citation type="submission" date="2023-10" db="EMBL/GenBank/DDBJ databases">
        <title>Genomes of two closely related lineages of the louse Polyplax serrata with different host specificities.</title>
        <authorList>
            <person name="Martinu J."/>
            <person name="Tarabai H."/>
            <person name="Stefka J."/>
            <person name="Hypsa V."/>
        </authorList>
    </citation>
    <scope>NUCLEOTIDE SEQUENCE [LARGE SCALE GENOMIC DNA]</scope>
    <source>
        <strain evidence="1">HR10_N</strain>
    </source>
</reference>
<dbReference type="AlphaFoldDB" id="A0AAN8PEC2"/>
<organism evidence="1 2">
    <name type="scientific">Polyplax serrata</name>
    <name type="common">Common mouse louse</name>
    <dbReference type="NCBI Taxonomy" id="468196"/>
    <lineage>
        <taxon>Eukaryota</taxon>
        <taxon>Metazoa</taxon>
        <taxon>Ecdysozoa</taxon>
        <taxon>Arthropoda</taxon>
        <taxon>Hexapoda</taxon>
        <taxon>Insecta</taxon>
        <taxon>Pterygota</taxon>
        <taxon>Neoptera</taxon>
        <taxon>Paraneoptera</taxon>
        <taxon>Psocodea</taxon>
        <taxon>Troctomorpha</taxon>
        <taxon>Phthiraptera</taxon>
        <taxon>Anoplura</taxon>
        <taxon>Polyplacidae</taxon>
        <taxon>Polyplax</taxon>
    </lineage>
</organism>